<keyword evidence="1" id="KW-0812">Transmembrane</keyword>
<gene>
    <name evidence="2" type="ORF">HCJ94_28705</name>
</gene>
<evidence type="ECO:0008006" key="4">
    <source>
        <dbReference type="Google" id="ProtNLM"/>
    </source>
</evidence>
<evidence type="ECO:0000256" key="1">
    <source>
        <dbReference type="SAM" id="Phobius"/>
    </source>
</evidence>
<keyword evidence="3" id="KW-1185">Reference proteome</keyword>
<proteinExistence type="predicted"/>
<dbReference type="Proteomes" id="UP000783871">
    <property type="component" value="Unassembled WGS sequence"/>
</dbReference>
<accession>A0ABX0ZEC9</accession>
<dbReference type="RefSeq" id="WP_168004139.1">
    <property type="nucleotide sequence ID" value="NZ_JAATEO010000061.1"/>
</dbReference>
<protein>
    <recommendedName>
        <fullName evidence="4">Mercuric ion transport protein</fullName>
    </recommendedName>
</protein>
<dbReference type="EMBL" id="JAATEO010000061">
    <property type="protein sequence ID" value="NJP35833.1"/>
    <property type="molecule type" value="Genomic_DNA"/>
</dbReference>
<organism evidence="2 3">
    <name type="scientific">Micromonospora thermarum</name>
    <dbReference type="NCBI Taxonomy" id="2720024"/>
    <lineage>
        <taxon>Bacteria</taxon>
        <taxon>Bacillati</taxon>
        <taxon>Actinomycetota</taxon>
        <taxon>Actinomycetes</taxon>
        <taxon>Micromonosporales</taxon>
        <taxon>Micromonosporaceae</taxon>
        <taxon>Micromonospora</taxon>
    </lineage>
</organism>
<evidence type="ECO:0000313" key="3">
    <source>
        <dbReference type="Proteomes" id="UP000783871"/>
    </source>
</evidence>
<reference evidence="2 3" key="1">
    <citation type="submission" date="2020-03" db="EMBL/GenBank/DDBJ databases">
        <title>WGS of actinomycetes isolated from Thailand.</title>
        <authorList>
            <person name="Thawai C."/>
        </authorList>
    </citation>
    <scope>NUCLEOTIDE SEQUENCE [LARGE SCALE GENOMIC DNA]</scope>
    <source>
        <strain evidence="2 3">HSS6-12</strain>
    </source>
</reference>
<feature type="transmembrane region" description="Helical" evidence="1">
    <location>
        <begin position="35"/>
        <end position="54"/>
    </location>
</feature>
<evidence type="ECO:0000313" key="2">
    <source>
        <dbReference type="EMBL" id="NJP35833.1"/>
    </source>
</evidence>
<comment type="caution">
    <text evidence="2">The sequence shown here is derived from an EMBL/GenBank/DDBJ whole genome shotgun (WGS) entry which is preliminary data.</text>
</comment>
<name>A0ABX0ZEC9_9ACTN</name>
<keyword evidence="1" id="KW-1133">Transmembrane helix</keyword>
<keyword evidence="1" id="KW-0472">Membrane</keyword>
<sequence length="87" mass="8654">MTGLAGAACAACCVLPALLAVGILGGAGWAAANRFLPGVAVALAVLAGLSWWWAGKRRHPAGCAGGNCSCGQPEQHDREVIPLTSDA</sequence>